<protein>
    <submittedName>
        <fullName evidence="2">CRISPR-associated protein Cas2</fullName>
    </submittedName>
</protein>
<dbReference type="Gene3D" id="3.30.70.240">
    <property type="match status" value="1"/>
</dbReference>
<reference evidence="2 3" key="1">
    <citation type="submission" date="2020-07" db="EMBL/GenBank/DDBJ databases">
        <title>Sequencing the genomes of 1000 actinobacteria strains.</title>
        <authorList>
            <person name="Klenk H.-P."/>
        </authorList>
    </citation>
    <scope>NUCLEOTIDE SEQUENCE [LARGE SCALE GENOMIC DNA]</scope>
    <source>
        <strain evidence="2 3">DSM 102047</strain>
    </source>
</reference>
<accession>A0A7Y9LUB3</accession>
<dbReference type="EMBL" id="JACBYQ010000002">
    <property type="protein sequence ID" value="NYE95726.1"/>
    <property type="molecule type" value="Genomic_DNA"/>
</dbReference>
<dbReference type="CDD" id="cd09755">
    <property type="entry name" value="Cas2_I-E"/>
    <property type="match status" value="1"/>
</dbReference>
<dbReference type="Proteomes" id="UP000521748">
    <property type="component" value="Unassembled WGS sequence"/>
</dbReference>
<comment type="caution">
    <text evidence="2">The sequence shown here is derived from an EMBL/GenBank/DDBJ whole genome shotgun (WGS) entry which is preliminary data.</text>
</comment>
<gene>
    <name evidence="2" type="ORF">FHU41_001976</name>
</gene>
<proteinExistence type="predicted"/>
<sequence>MLELSAGVFVGHVSKRVRDLMWEKCVLMIGSGRAIMVFSARNEQRMDFKVHGHHWSPIDVDGITLLLRPSAGEGPVGNPSSRAGWSKAAQRRKYGGGKSL</sequence>
<dbReference type="Pfam" id="PF09707">
    <property type="entry name" value="Cas_Cas2CT1978"/>
    <property type="match status" value="1"/>
</dbReference>
<keyword evidence="3" id="KW-1185">Reference proteome</keyword>
<feature type="region of interest" description="Disordered" evidence="1">
    <location>
        <begin position="71"/>
        <end position="100"/>
    </location>
</feature>
<name>A0A7Y9LUB3_9MICC</name>
<evidence type="ECO:0000256" key="1">
    <source>
        <dbReference type="SAM" id="MobiDB-lite"/>
    </source>
</evidence>
<dbReference type="InterPro" id="IPR010152">
    <property type="entry name" value="CRISPR-assoc_prot_Cas2_sub"/>
</dbReference>
<feature type="compositionally biased region" description="Basic residues" evidence="1">
    <location>
        <begin position="89"/>
        <end position="100"/>
    </location>
</feature>
<dbReference type="AlphaFoldDB" id="A0A7Y9LUB3"/>
<organism evidence="2 3">
    <name type="scientific">Psychromicrobium silvestre</name>
    <dbReference type="NCBI Taxonomy" id="1645614"/>
    <lineage>
        <taxon>Bacteria</taxon>
        <taxon>Bacillati</taxon>
        <taxon>Actinomycetota</taxon>
        <taxon>Actinomycetes</taxon>
        <taxon>Micrococcales</taxon>
        <taxon>Micrococcaceae</taxon>
        <taxon>Psychromicrobium</taxon>
    </lineage>
</organism>
<evidence type="ECO:0000313" key="3">
    <source>
        <dbReference type="Proteomes" id="UP000521748"/>
    </source>
</evidence>
<evidence type="ECO:0000313" key="2">
    <source>
        <dbReference type="EMBL" id="NYE95726.1"/>
    </source>
</evidence>